<feature type="domain" description="Integrase catalytic" evidence="1">
    <location>
        <begin position="1"/>
        <end position="94"/>
    </location>
</feature>
<dbReference type="InterPro" id="IPR012337">
    <property type="entry name" value="RNaseH-like_sf"/>
</dbReference>
<dbReference type="InterPro" id="IPR036397">
    <property type="entry name" value="RNaseH_sf"/>
</dbReference>
<dbReference type="OrthoDB" id="1739513at2759"/>
<reference evidence="2 3" key="1">
    <citation type="journal article" date="2017" name="Nature">
        <title>The Apostasia genome and the evolution of orchids.</title>
        <authorList>
            <person name="Zhang G.Q."/>
            <person name="Liu K.W."/>
            <person name="Li Z."/>
            <person name="Lohaus R."/>
            <person name="Hsiao Y.Y."/>
            <person name="Niu S.C."/>
            <person name="Wang J.Y."/>
            <person name="Lin Y.C."/>
            <person name="Xu Q."/>
            <person name="Chen L.J."/>
            <person name="Yoshida K."/>
            <person name="Fujiwara S."/>
            <person name="Wang Z.W."/>
            <person name="Zhang Y.Q."/>
            <person name="Mitsuda N."/>
            <person name="Wang M."/>
            <person name="Liu G.H."/>
            <person name="Pecoraro L."/>
            <person name="Huang H.X."/>
            <person name="Xiao X.J."/>
            <person name="Lin M."/>
            <person name="Wu X.Y."/>
            <person name="Wu W.L."/>
            <person name="Chen Y.Y."/>
            <person name="Chang S.B."/>
            <person name="Sakamoto S."/>
            <person name="Ohme-Takagi M."/>
            <person name="Yagi M."/>
            <person name="Zeng S.J."/>
            <person name="Shen C.Y."/>
            <person name="Yeh C.M."/>
            <person name="Luo Y.B."/>
            <person name="Tsai W.C."/>
            <person name="Van de Peer Y."/>
            <person name="Liu Z.J."/>
        </authorList>
    </citation>
    <scope>NUCLEOTIDE SEQUENCE [LARGE SCALE GENOMIC DNA]</scope>
    <source>
        <strain evidence="3">cv. Shenzhen</strain>
        <tissue evidence="2">Stem</tissue>
    </source>
</reference>
<evidence type="ECO:0000259" key="1">
    <source>
        <dbReference type="PROSITE" id="PS50994"/>
    </source>
</evidence>
<accession>A0A2I0ASP7</accession>
<dbReference type="GO" id="GO:0015074">
    <property type="term" value="P:DNA integration"/>
    <property type="evidence" value="ECO:0007669"/>
    <property type="project" value="InterPro"/>
</dbReference>
<dbReference type="AlphaFoldDB" id="A0A2I0ASP7"/>
<keyword evidence="3" id="KW-1185">Reference proteome</keyword>
<dbReference type="PANTHER" id="PTHR48475">
    <property type="entry name" value="RIBONUCLEASE H"/>
    <property type="match status" value="1"/>
</dbReference>
<organism evidence="2 3">
    <name type="scientific">Apostasia shenzhenica</name>
    <dbReference type="NCBI Taxonomy" id="1088818"/>
    <lineage>
        <taxon>Eukaryota</taxon>
        <taxon>Viridiplantae</taxon>
        <taxon>Streptophyta</taxon>
        <taxon>Embryophyta</taxon>
        <taxon>Tracheophyta</taxon>
        <taxon>Spermatophyta</taxon>
        <taxon>Magnoliopsida</taxon>
        <taxon>Liliopsida</taxon>
        <taxon>Asparagales</taxon>
        <taxon>Orchidaceae</taxon>
        <taxon>Apostasioideae</taxon>
        <taxon>Apostasia</taxon>
    </lineage>
</organism>
<dbReference type="EMBL" id="KZ451951">
    <property type="protein sequence ID" value="PKA58557.1"/>
    <property type="molecule type" value="Genomic_DNA"/>
</dbReference>
<dbReference type="InterPro" id="IPR001584">
    <property type="entry name" value="Integrase_cat-core"/>
</dbReference>
<evidence type="ECO:0000313" key="3">
    <source>
        <dbReference type="Proteomes" id="UP000236161"/>
    </source>
</evidence>
<gene>
    <name evidence="2" type="ORF">AXF42_Ash008844</name>
</gene>
<protein>
    <recommendedName>
        <fullName evidence="1">Integrase catalytic domain-containing protein</fullName>
    </recommendedName>
</protein>
<sequence>MAIITDNSTPFANQRIHNFCGKHQINLKYASVWHPHTNSQAEAANMNNLNILKNCLDGAKARWPDELPGALWAYNIAPSEVTQESPFFLFFGMDAIIPIELEHYSPRVEAAANFDPEDLQTWVNENDDSRWVDLDLLEQKRQLAALKHLEHKRGVEGYFNRKVNPRSFTQGDLVLKRRLLAGGKLGVPKLEPNWEGPYIVRKVARPNAYYLVTSEGTQLPKTLSGDDLKKFYA</sequence>
<dbReference type="SUPFAM" id="SSF53098">
    <property type="entry name" value="Ribonuclease H-like"/>
    <property type="match status" value="1"/>
</dbReference>
<proteinExistence type="predicted"/>
<dbReference type="PROSITE" id="PS50994">
    <property type="entry name" value="INTEGRASE"/>
    <property type="match status" value="1"/>
</dbReference>
<dbReference type="Proteomes" id="UP000236161">
    <property type="component" value="Unassembled WGS sequence"/>
</dbReference>
<dbReference type="GO" id="GO:0003676">
    <property type="term" value="F:nucleic acid binding"/>
    <property type="evidence" value="ECO:0007669"/>
    <property type="project" value="InterPro"/>
</dbReference>
<evidence type="ECO:0000313" key="2">
    <source>
        <dbReference type="EMBL" id="PKA58557.1"/>
    </source>
</evidence>
<name>A0A2I0ASP7_9ASPA</name>
<dbReference type="Gene3D" id="3.30.420.10">
    <property type="entry name" value="Ribonuclease H-like superfamily/Ribonuclease H"/>
    <property type="match status" value="1"/>
</dbReference>
<dbReference type="PANTHER" id="PTHR48475:SF1">
    <property type="entry name" value="RNASE H TYPE-1 DOMAIN-CONTAINING PROTEIN"/>
    <property type="match status" value="1"/>
</dbReference>